<dbReference type="Proteomes" id="UP001046870">
    <property type="component" value="Chromosome 14"/>
</dbReference>
<feature type="compositionally biased region" description="Polar residues" evidence="1">
    <location>
        <begin position="209"/>
        <end position="252"/>
    </location>
</feature>
<sequence>MEDVIIVSSGSEDESDVEFLGVYEDRKDESRAFVREWPSFPPTLIDLTDCGCAPSRRRCRRKGNGSPVVVVDLSDSSLPDGLDTDPLSPAPGLAGEQEVKQTTLEAPNGLILEFRQHSPGHSTSQSCGRSLESSGDNPESYKHSLSLISGEPLETQNTQDCPSNITLKFSWKSSCASVPEILGKQKGNTESPCAFILKVARSPPRLDINEQTPETARDSFTTSNILKEPSASSISHVATSKLGNDAENSLQDADSKLRPFSTETQQPKSEKEESVEPNTLGDDFSDYPFNTSPTSDDSPYYCPSEIDPVLFSDSSSMHESQQDNVSTYSQSPAPSSPSQDLIQNPLQEKLQCTSSPPRRPPKTEAWSGGDVDRVLQLSPGVCPRSPEPSRQLPQSSPSSGSLRGSVSPTSTEILAGDSPDWLVGDAELPSESPPSPPSLPSSPFPPRFEEMGGDPCEAGPGAESPAPSTGPEDSEEEEEELSGGQAALSSRDVSRRDRRYVSKTQYKKLRQLMGRPLPNLADDDDDDDDDE</sequence>
<feature type="compositionally biased region" description="Polar residues" evidence="1">
    <location>
        <begin position="119"/>
        <end position="137"/>
    </location>
</feature>
<dbReference type="EMBL" id="JAFDVH010000014">
    <property type="protein sequence ID" value="KAG7465171.1"/>
    <property type="molecule type" value="Genomic_DNA"/>
</dbReference>
<feature type="compositionally biased region" description="Polar residues" evidence="1">
    <location>
        <begin position="288"/>
        <end position="297"/>
    </location>
</feature>
<comment type="caution">
    <text evidence="2">The sequence shown here is derived from an EMBL/GenBank/DDBJ whole genome shotgun (WGS) entry which is preliminary data.</text>
</comment>
<keyword evidence="3" id="KW-1185">Reference proteome</keyword>
<organism evidence="2 3">
    <name type="scientific">Megalops atlanticus</name>
    <name type="common">Tarpon</name>
    <name type="synonym">Clupea gigantea</name>
    <dbReference type="NCBI Taxonomy" id="7932"/>
    <lineage>
        <taxon>Eukaryota</taxon>
        <taxon>Metazoa</taxon>
        <taxon>Chordata</taxon>
        <taxon>Craniata</taxon>
        <taxon>Vertebrata</taxon>
        <taxon>Euteleostomi</taxon>
        <taxon>Actinopterygii</taxon>
        <taxon>Neopterygii</taxon>
        <taxon>Teleostei</taxon>
        <taxon>Elopiformes</taxon>
        <taxon>Megalopidae</taxon>
        <taxon>Megalops</taxon>
    </lineage>
</organism>
<proteinExistence type="predicted"/>
<gene>
    <name evidence="2" type="ORF">MATL_G00173450</name>
</gene>
<dbReference type="AlphaFoldDB" id="A0A9D3PPA3"/>
<feature type="region of interest" description="Disordered" evidence="1">
    <location>
        <begin position="205"/>
        <end position="531"/>
    </location>
</feature>
<name>A0A9D3PPA3_MEGAT</name>
<reference evidence="2" key="1">
    <citation type="submission" date="2021-01" db="EMBL/GenBank/DDBJ databases">
        <authorList>
            <person name="Zahm M."/>
            <person name="Roques C."/>
            <person name="Cabau C."/>
            <person name="Klopp C."/>
            <person name="Donnadieu C."/>
            <person name="Jouanno E."/>
            <person name="Lampietro C."/>
            <person name="Louis A."/>
            <person name="Herpin A."/>
            <person name="Echchiki A."/>
            <person name="Berthelot C."/>
            <person name="Parey E."/>
            <person name="Roest-Crollius H."/>
            <person name="Braasch I."/>
            <person name="Postlethwait J."/>
            <person name="Bobe J."/>
            <person name="Montfort J."/>
            <person name="Bouchez O."/>
            <person name="Begum T."/>
            <person name="Mejri S."/>
            <person name="Adams A."/>
            <person name="Chen W.-J."/>
            <person name="Guiguen Y."/>
        </authorList>
    </citation>
    <scope>NUCLEOTIDE SEQUENCE</scope>
    <source>
        <strain evidence="2">YG-15Mar2019-1</strain>
        <tissue evidence="2">Brain</tissue>
    </source>
</reference>
<feature type="region of interest" description="Disordered" evidence="1">
    <location>
        <begin position="74"/>
        <end position="93"/>
    </location>
</feature>
<feature type="compositionally biased region" description="Low complexity" evidence="1">
    <location>
        <begin position="329"/>
        <end position="339"/>
    </location>
</feature>
<dbReference type="OrthoDB" id="6088715at2759"/>
<evidence type="ECO:0000313" key="2">
    <source>
        <dbReference type="EMBL" id="KAG7465171.1"/>
    </source>
</evidence>
<feature type="compositionally biased region" description="Acidic residues" evidence="1">
    <location>
        <begin position="472"/>
        <end position="481"/>
    </location>
</feature>
<feature type="compositionally biased region" description="Low complexity" evidence="1">
    <location>
        <begin position="388"/>
        <end position="410"/>
    </location>
</feature>
<accession>A0A9D3PPA3</accession>
<feature type="compositionally biased region" description="Pro residues" evidence="1">
    <location>
        <begin position="431"/>
        <end position="446"/>
    </location>
</feature>
<feature type="region of interest" description="Disordered" evidence="1">
    <location>
        <begin position="116"/>
        <end position="143"/>
    </location>
</feature>
<feature type="compositionally biased region" description="Polar residues" evidence="1">
    <location>
        <begin position="340"/>
        <end position="356"/>
    </location>
</feature>
<feature type="compositionally biased region" description="Acidic residues" evidence="1">
    <location>
        <begin position="521"/>
        <end position="531"/>
    </location>
</feature>
<feature type="compositionally biased region" description="Low complexity" evidence="1">
    <location>
        <begin position="74"/>
        <end position="87"/>
    </location>
</feature>
<protein>
    <submittedName>
        <fullName evidence="2">Uncharacterized protein</fullName>
    </submittedName>
</protein>
<evidence type="ECO:0000313" key="3">
    <source>
        <dbReference type="Proteomes" id="UP001046870"/>
    </source>
</evidence>
<evidence type="ECO:0000256" key="1">
    <source>
        <dbReference type="SAM" id="MobiDB-lite"/>
    </source>
</evidence>
<feature type="compositionally biased region" description="Polar residues" evidence="1">
    <location>
        <begin position="312"/>
        <end position="328"/>
    </location>
</feature>